<dbReference type="PANTHER" id="PTHR32089">
    <property type="entry name" value="METHYL-ACCEPTING CHEMOTAXIS PROTEIN MCPB"/>
    <property type="match status" value="1"/>
</dbReference>
<dbReference type="HOGENOM" id="CLU_000445_21_0_7"/>
<sequence length="442" mass="49310">MFDFFSKERTHQVDDKDAQIRSLQKKLDVYKQLVDLCAHEGLIGIKDDKIVFKSGRVAEVVGLEQKASELAHANQTFKFNDQAYTLTSRRIDDTLYHSFSQNVECIEQLGKSNIFNLYYESMKDGVEGIQQTLQNILTDSNTLVEAATNGSKHAQGALDQIANTSQRIDTLYTKMQNAIVLTDSLNKRSSEITQVISLIDDIAEQTNLLALNAAIEAARAGEHGRGFAVVADEVRKLAEKTQKATKEIAVVVKSMQQEASDIQSNTNETNTIVGDIKDDVSNIQVFAYNNGLVADAALFSIENLNNRAFCGLAKVDHLVYKSNLYGLVFNAPNSFKVINGHECRLGKWYHEGKGKEQFSDTPSYRNLESCHNGIHDEANALANLLKEPSRATSHAIEQGIRTVEQHAKSVRDTIDKMFHEKQDQLNKKVADMLATLKEIPEN</sequence>
<evidence type="ECO:0000313" key="4">
    <source>
        <dbReference type="EMBL" id="CBY83595.1"/>
    </source>
</evidence>
<evidence type="ECO:0000256" key="1">
    <source>
        <dbReference type="ARBA" id="ARBA00023224"/>
    </source>
</evidence>
<evidence type="ECO:0000256" key="2">
    <source>
        <dbReference type="PROSITE-ProRule" id="PRU00284"/>
    </source>
</evidence>
<protein>
    <submittedName>
        <fullName evidence="4">MCP-type signal transduction protein</fullName>
    </submittedName>
</protein>
<dbReference type="PROSITE" id="PS50111">
    <property type="entry name" value="CHEMOTAXIS_TRANSDUC_2"/>
    <property type="match status" value="1"/>
</dbReference>
<keyword evidence="1 2" id="KW-0807">Transducer</keyword>
<dbReference type="InterPro" id="IPR025991">
    <property type="entry name" value="Chemoreceptor_zinc-bind_dom"/>
</dbReference>
<dbReference type="AlphaFoldDB" id="E7AAY3"/>
<dbReference type="SMART" id="SM00283">
    <property type="entry name" value="MA"/>
    <property type="match status" value="1"/>
</dbReference>
<dbReference type="Pfam" id="PF13682">
    <property type="entry name" value="CZB"/>
    <property type="match status" value="1"/>
</dbReference>
<feature type="domain" description="Methyl-accepting transducer" evidence="3">
    <location>
        <begin position="120"/>
        <end position="283"/>
    </location>
</feature>
<dbReference type="Pfam" id="PF00015">
    <property type="entry name" value="MCPsignal"/>
    <property type="match status" value="1"/>
</dbReference>
<dbReference type="OrthoDB" id="9765597at2"/>
<dbReference type="Gene3D" id="1.20.120.30">
    <property type="entry name" value="Aspartate receptor, ligand-binding domain"/>
    <property type="match status" value="1"/>
</dbReference>
<dbReference type="STRING" id="936155.HFELIS_15110"/>
<evidence type="ECO:0000259" key="3">
    <source>
        <dbReference type="PROSITE" id="PS50111"/>
    </source>
</evidence>
<reference evidence="4 5" key="1">
    <citation type="journal article" date="2011" name="Genome Biol. Evol.">
        <title>Comparative whole genome sequence analysis of the carcinogenic bacterial model pathogen Helicobacter felis.</title>
        <authorList>
            <person name="Arnold I.C."/>
            <person name="Zigova Z."/>
            <person name="Holden M."/>
            <person name="Lawley T.D."/>
            <person name="Rad R."/>
            <person name="Dougan G."/>
            <person name="Falkow S."/>
            <person name="Bentley S.D."/>
            <person name="Muller A."/>
        </authorList>
    </citation>
    <scope>NUCLEOTIDE SEQUENCE [LARGE SCALE GENOMIC DNA]</scope>
    <source>
        <strain evidence="5">ATCC 49179 / CCUG 28539 / NCTC 12436 / CS1</strain>
    </source>
</reference>
<evidence type="ECO:0000313" key="5">
    <source>
        <dbReference type="Proteomes" id="UP000007934"/>
    </source>
</evidence>
<name>E7AAY3_HELFC</name>
<dbReference type="KEGG" id="hfe:HFELIS_15110"/>
<accession>E7AAY3</accession>
<dbReference type="eggNOG" id="COG0840">
    <property type="taxonomic scope" value="Bacteria"/>
</dbReference>
<dbReference type="GO" id="GO:0007165">
    <property type="term" value="P:signal transduction"/>
    <property type="evidence" value="ECO:0007669"/>
    <property type="project" value="UniProtKB-KW"/>
</dbReference>
<dbReference type="GO" id="GO:0016020">
    <property type="term" value="C:membrane"/>
    <property type="evidence" value="ECO:0007669"/>
    <property type="project" value="InterPro"/>
</dbReference>
<gene>
    <name evidence="4" type="primary">tlpD</name>
    <name evidence="4" type="ordered locus">Hfelis_15110</name>
</gene>
<dbReference type="InterPro" id="IPR004089">
    <property type="entry name" value="MCPsignal_dom"/>
</dbReference>
<keyword evidence="5" id="KW-1185">Reference proteome</keyword>
<dbReference type="Gene3D" id="1.10.287.950">
    <property type="entry name" value="Methyl-accepting chemotaxis protein"/>
    <property type="match status" value="1"/>
</dbReference>
<dbReference type="Proteomes" id="UP000007934">
    <property type="component" value="Chromosome"/>
</dbReference>
<dbReference type="EMBL" id="FQ670179">
    <property type="protein sequence ID" value="CBY83595.1"/>
    <property type="molecule type" value="Genomic_DNA"/>
</dbReference>
<organism evidence="4 5">
    <name type="scientific">Helicobacter felis (strain ATCC 49179 / CCUG 28539 / NCTC 12436 / CS1)</name>
    <dbReference type="NCBI Taxonomy" id="936155"/>
    <lineage>
        <taxon>Bacteria</taxon>
        <taxon>Pseudomonadati</taxon>
        <taxon>Campylobacterota</taxon>
        <taxon>Epsilonproteobacteria</taxon>
        <taxon>Campylobacterales</taxon>
        <taxon>Helicobacteraceae</taxon>
        <taxon>Helicobacter</taxon>
    </lineage>
</organism>
<dbReference type="PANTHER" id="PTHR32089:SF112">
    <property type="entry name" value="LYSOZYME-LIKE PROTEIN-RELATED"/>
    <property type="match status" value="1"/>
</dbReference>
<dbReference type="SUPFAM" id="SSF58104">
    <property type="entry name" value="Methyl-accepting chemotaxis protein (MCP) signaling domain"/>
    <property type="match status" value="1"/>
</dbReference>
<proteinExistence type="predicted"/>